<keyword evidence="4" id="KW-1185">Reference proteome</keyword>
<feature type="transmembrane region" description="Helical" evidence="2">
    <location>
        <begin position="66"/>
        <end position="88"/>
    </location>
</feature>
<proteinExistence type="predicted"/>
<dbReference type="Proteomes" id="UP001321760">
    <property type="component" value="Unassembled WGS sequence"/>
</dbReference>
<organism evidence="3 4">
    <name type="scientific">Podospora aff. communis PSN243</name>
    <dbReference type="NCBI Taxonomy" id="3040156"/>
    <lineage>
        <taxon>Eukaryota</taxon>
        <taxon>Fungi</taxon>
        <taxon>Dikarya</taxon>
        <taxon>Ascomycota</taxon>
        <taxon>Pezizomycotina</taxon>
        <taxon>Sordariomycetes</taxon>
        <taxon>Sordariomycetidae</taxon>
        <taxon>Sordariales</taxon>
        <taxon>Podosporaceae</taxon>
        <taxon>Podospora</taxon>
    </lineage>
</organism>
<evidence type="ECO:0000256" key="1">
    <source>
        <dbReference type="SAM" id="MobiDB-lite"/>
    </source>
</evidence>
<keyword evidence="2" id="KW-1133">Transmembrane helix</keyword>
<evidence type="ECO:0000313" key="3">
    <source>
        <dbReference type="EMBL" id="KAK4445502.1"/>
    </source>
</evidence>
<feature type="compositionally biased region" description="Low complexity" evidence="1">
    <location>
        <begin position="649"/>
        <end position="660"/>
    </location>
</feature>
<reference evidence="3" key="2">
    <citation type="submission" date="2023-05" db="EMBL/GenBank/DDBJ databases">
        <authorList>
            <consortium name="Lawrence Berkeley National Laboratory"/>
            <person name="Steindorff A."/>
            <person name="Hensen N."/>
            <person name="Bonometti L."/>
            <person name="Westerberg I."/>
            <person name="Brannstrom I.O."/>
            <person name="Guillou S."/>
            <person name="Cros-Aarteil S."/>
            <person name="Calhoun S."/>
            <person name="Haridas S."/>
            <person name="Kuo A."/>
            <person name="Mondo S."/>
            <person name="Pangilinan J."/>
            <person name="Riley R."/>
            <person name="Labutti K."/>
            <person name="Andreopoulos B."/>
            <person name="Lipzen A."/>
            <person name="Chen C."/>
            <person name="Yanf M."/>
            <person name="Daum C."/>
            <person name="Ng V."/>
            <person name="Clum A."/>
            <person name="Ohm R."/>
            <person name="Martin F."/>
            <person name="Silar P."/>
            <person name="Natvig D."/>
            <person name="Lalanne C."/>
            <person name="Gautier V."/>
            <person name="Ament-Velasquez S.L."/>
            <person name="Kruys A."/>
            <person name="Hutchinson M.I."/>
            <person name="Powell A.J."/>
            <person name="Barry K."/>
            <person name="Miller A.N."/>
            <person name="Grigoriev I.V."/>
            <person name="Debuchy R."/>
            <person name="Gladieux P."/>
            <person name="Thoren M.H."/>
            <person name="Johannesson H."/>
        </authorList>
    </citation>
    <scope>NUCLEOTIDE SEQUENCE</scope>
    <source>
        <strain evidence="3">PSN243</strain>
    </source>
</reference>
<accession>A0AAV9GBF4</accession>
<feature type="transmembrane region" description="Helical" evidence="2">
    <location>
        <begin position="541"/>
        <end position="563"/>
    </location>
</feature>
<dbReference type="EMBL" id="MU865965">
    <property type="protein sequence ID" value="KAK4445502.1"/>
    <property type="molecule type" value="Genomic_DNA"/>
</dbReference>
<name>A0AAV9GBF4_9PEZI</name>
<reference evidence="3" key="1">
    <citation type="journal article" date="2023" name="Mol. Phylogenet. Evol.">
        <title>Genome-scale phylogeny and comparative genomics of the fungal order Sordariales.</title>
        <authorList>
            <person name="Hensen N."/>
            <person name="Bonometti L."/>
            <person name="Westerberg I."/>
            <person name="Brannstrom I.O."/>
            <person name="Guillou S."/>
            <person name="Cros-Aarteil S."/>
            <person name="Calhoun S."/>
            <person name="Haridas S."/>
            <person name="Kuo A."/>
            <person name="Mondo S."/>
            <person name="Pangilinan J."/>
            <person name="Riley R."/>
            <person name="LaButti K."/>
            <person name="Andreopoulos B."/>
            <person name="Lipzen A."/>
            <person name="Chen C."/>
            <person name="Yan M."/>
            <person name="Daum C."/>
            <person name="Ng V."/>
            <person name="Clum A."/>
            <person name="Steindorff A."/>
            <person name="Ohm R.A."/>
            <person name="Martin F."/>
            <person name="Silar P."/>
            <person name="Natvig D.O."/>
            <person name="Lalanne C."/>
            <person name="Gautier V."/>
            <person name="Ament-Velasquez S.L."/>
            <person name="Kruys A."/>
            <person name="Hutchinson M.I."/>
            <person name="Powell A.J."/>
            <person name="Barry K."/>
            <person name="Miller A.N."/>
            <person name="Grigoriev I.V."/>
            <person name="Debuchy R."/>
            <person name="Gladieux P."/>
            <person name="Hiltunen Thoren M."/>
            <person name="Johannesson H."/>
        </authorList>
    </citation>
    <scope>NUCLEOTIDE SEQUENCE</scope>
    <source>
        <strain evidence="3">PSN243</strain>
    </source>
</reference>
<keyword evidence="2" id="KW-0812">Transmembrane</keyword>
<feature type="transmembrane region" description="Helical" evidence="2">
    <location>
        <begin position="26"/>
        <end position="45"/>
    </location>
</feature>
<feature type="region of interest" description="Disordered" evidence="1">
    <location>
        <begin position="648"/>
        <end position="701"/>
    </location>
</feature>
<dbReference type="AlphaFoldDB" id="A0AAV9GBF4"/>
<gene>
    <name evidence="3" type="ORF">QBC34DRAFT_358303</name>
</gene>
<protein>
    <submittedName>
        <fullName evidence="3">Uncharacterized protein</fullName>
    </submittedName>
</protein>
<keyword evidence="2" id="KW-0472">Membrane</keyword>
<evidence type="ECO:0000256" key="2">
    <source>
        <dbReference type="SAM" id="Phobius"/>
    </source>
</evidence>
<sequence>MHELLIIASLAAVVFTHIRDRILSAGVPFGFLCSGFMFSQVSYFWSPEFWGGLTSRMSRRSKFLTASLLAVAGAIAATAGPAAAVLLVPQIQDWDAGGSEFYLQGGSEDLFPRVMNSSSLPHGSRCFGPDRLKYAFCPSGGFTGLSGYAAQLSTIKNGGNMGSLPTMMVDQFRHRTIFIPSITPGVTASTLQGSIRGVACQISVIAPFIPVVTYQYRLMDEWLRVVADIRWNPAKVLEHSTVHYRYHYSNVLVTPTRIVAVRTACSGAQNISVTATEMRFPIMPQNECRGGERVLSTPLLTQPPSNMSRITWLPLPLEFDSASTGVIFETPWVGNGSSRAVVGCSVDARWVEGTVSRDTVGKIKTSMPPGRWEPHLSPGYWVTLFRPTPDAPDAWRHVNISTSWLDLLTPRLPDTNRTTLENIIDRSDIIGGIFNSTRDATSEWNFQQQGAANRTISLEWHIAALVADGLSRHGMERELDLAKNKNDWNLVGYHRRRRDYREQIVRGGQAVDPPPSGEYTSFFLSITINGLCYKAQSVTDYLAIAILSTHILIAIGHSIYLFWRRKSSAAWDSTAEMLALAHNSQPSDQALRNTSAGIHCLKTYGKIAVVRASDPTNSCADAPRLQLVLEEDLAITIGEEVLKGGAKASTLPLDDSSSTSNDAGNNPLPPASVAHKTSENIEVGVRRRRPSSIVKPDQLYR</sequence>
<comment type="caution">
    <text evidence="3">The sequence shown here is derived from an EMBL/GenBank/DDBJ whole genome shotgun (WGS) entry which is preliminary data.</text>
</comment>
<evidence type="ECO:0000313" key="4">
    <source>
        <dbReference type="Proteomes" id="UP001321760"/>
    </source>
</evidence>